<comment type="caution">
    <text evidence="2">The sequence shown here is derived from an EMBL/GenBank/DDBJ whole genome shotgun (WGS) entry which is preliminary data.</text>
</comment>
<proteinExistence type="predicted"/>
<evidence type="ECO:0000313" key="3">
    <source>
        <dbReference type="Proteomes" id="UP000215595"/>
    </source>
</evidence>
<name>A0A258FSV8_9CAUL</name>
<dbReference type="EMBL" id="NCEB01000004">
    <property type="protein sequence ID" value="OYX35416.1"/>
    <property type="molecule type" value="Genomic_DNA"/>
</dbReference>
<organism evidence="2 3">
    <name type="scientific">Brevundimonas subvibrioides</name>
    <dbReference type="NCBI Taxonomy" id="74313"/>
    <lineage>
        <taxon>Bacteria</taxon>
        <taxon>Pseudomonadati</taxon>
        <taxon>Pseudomonadota</taxon>
        <taxon>Alphaproteobacteria</taxon>
        <taxon>Caulobacterales</taxon>
        <taxon>Caulobacteraceae</taxon>
        <taxon>Brevundimonas</taxon>
    </lineage>
</organism>
<gene>
    <name evidence="2" type="ORF">B7Z01_02955</name>
</gene>
<dbReference type="AlphaFoldDB" id="A0A258FSV8"/>
<accession>A0A258FSV8</accession>
<feature type="compositionally biased region" description="Basic residues" evidence="1">
    <location>
        <begin position="187"/>
        <end position="207"/>
    </location>
</feature>
<evidence type="ECO:0000256" key="1">
    <source>
        <dbReference type="SAM" id="MobiDB-lite"/>
    </source>
</evidence>
<protein>
    <submittedName>
        <fullName evidence="2">Uncharacterized protein</fullName>
    </submittedName>
</protein>
<feature type="region of interest" description="Disordered" evidence="1">
    <location>
        <begin position="167"/>
        <end position="207"/>
    </location>
</feature>
<reference evidence="2 3" key="1">
    <citation type="submission" date="2017-03" db="EMBL/GenBank/DDBJ databases">
        <title>Lifting the veil on microbial sulfur biogeochemistry in mining wastewaters.</title>
        <authorList>
            <person name="Kantor R.S."/>
            <person name="Colenbrander Nelson T."/>
            <person name="Marshall S."/>
            <person name="Bennett D."/>
            <person name="Apte S."/>
            <person name="Camacho D."/>
            <person name="Thomas B.C."/>
            <person name="Warren L.A."/>
            <person name="Banfield J.F."/>
        </authorList>
    </citation>
    <scope>NUCLEOTIDE SEQUENCE [LARGE SCALE GENOMIC DNA]</scope>
    <source>
        <strain evidence="2">32-69-9</strain>
    </source>
</reference>
<dbReference type="Proteomes" id="UP000215595">
    <property type="component" value="Unassembled WGS sequence"/>
</dbReference>
<sequence>MSWRGLLTGRRGGPEVGTAIARAADVWEKAGRRAAASPPTMAEVEATALKVYAEHGLPTQAGHYRRGPGSDGWDYLGQDVDIERRWDMVLERPAEAGWRFATLEDIGRYEGAGAELRAAAALLAACRHLKDRISGRAVGEPGEDIDRAIRLGVDWQRLKDAQAWKETSRLKLTNPGDALPEPSPKPPAKRKAAAKPRAARKPRKSAD</sequence>
<evidence type="ECO:0000313" key="2">
    <source>
        <dbReference type="EMBL" id="OYX35416.1"/>
    </source>
</evidence>